<evidence type="ECO:0000313" key="2">
    <source>
        <dbReference type="EMBL" id="CEL99568.1"/>
    </source>
</evidence>
<evidence type="ECO:0000256" key="1">
    <source>
        <dbReference type="SAM" id="MobiDB-lite"/>
    </source>
</evidence>
<dbReference type="AlphaFoldDB" id="A0A0G4EQQ2"/>
<feature type="compositionally biased region" description="Basic and acidic residues" evidence="1">
    <location>
        <begin position="26"/>
        <end position="39"/>
    </location>
</feature>
<feature type="compositionally biased region" description="Basic and acidic residues" evidence="1">
    <location>
        <begin position="100"/>
        <end position="116"/>
    </location>
</feature>
<dbReference type="EMBL" id="CDMY01000283">
    <property type="protein sequence ID" value="CEL99568.1"/>
    <property type="molecule type" value="Genomic_DNA"/>
</dbReference>
<accession>A0A0G4EQQ2</accession>
<dbReference type="InParanoid" id="A0A0G4EQQ2"/>
<dbReference type="Proteomes" id="UP000041254">
    <property type="component" value="Unassembled WGS sequence"/>
</dbReference>
<protein>
    <submittedName>
        <fullName evidence="2">Uncharacterized protein</fullName>
    </submittedName>
</protein>
<feature type="compositionally biased region" description="Low complexity" evidence="1">
    <location>
        <begin position="43"/>
        <end position="52"/>
    </location>
</feature>
<evidence type="ECO:0000313" key="3">
    <source>
        <dbReference type="Proteomes" id="UP000041254"/>
    </source>
</evidence>
<dbReference type="VEuPathDB" id="CryptoDB:Vbra_12636"/>
<name>A0A0G4EQQ2_VITBC</name>
<organism evidence="2 3">
    <name type="scientific">Vitrella brassicaformis (strain CCMP3155)</name>
    <dbReference type="NCBI Taxonomy" id="1169540"/>
    <lineage>
        <taxon>Eukaryota</taxon>
        <taxon>Sar</taxon>
        <taxon>Alveolata</taxon>
        <taxon>Colpodellida</taxon>
        <taxon>Vitrellaceae</taxon>
        <taxon>Vitrella</taxon>
    </lineage>
</organism>
<gene>
    <name evidence="2" type="ORF">Vbra_12636</name>
</gene>
<feature type="compositionally biased region" description="Basic residues" evidence="1">
    <location>
        <begin position="1"/>
        <end position="11"/>
    </location>
</feature>
<keyword evidence="3" id="KW-1185">Reference proteome</keyword>
<feature type="region of interest" description="Disordered" evidence="1">
    <location>
        <begin position="1"/>
        <end position="120"/>
    </location>
</feature>
<reference evidence="2 3" key="1">
    <citation type="submission" date="2014-11" db="EMBL/GenBank/DDBJ databases">
        <authorList>
            <person name="Zhu J."/>
            <person name="Qi W."/>
            <person name="Song R."/>
        </authorList>
    </citation>
    <scope>NUCLEOTIDE SEQUENCE [LARGE SCALE GENOMIC DNA]</scope>
</reference>
<proteinExistence type="predicted"/>
<sequence>MGRHGGFRPRGPHGVCRQQPASPKFQWREVVKQPVKKDPPTPTASTTTGTGSDTDENDYPSLPGSQDDKEFKQSAKNNKGMWANGPPKSKQPTTTATSKKVAESKECTNDKHHLPMKDPAAAEDENPFWIVTAEGIVKLKLQTSKKFHNTARKVWMAKTA</sequence>